<comment type="subcellular location">
    <subcellularLocation>
        <location evidence="2">Mitochondrion intermembrane space</location>
    </subcellularLocation>
</comment>
<dbReference type="InterPro" id="IPR036774">
    <property type="entry name" value="ERV/ALR_sulphydryl_oxid_sf"/>
</dbReference>
<evidence type="ECO:0000313" key="10">
    <source>
        <dbReference type="EMBL" id="CAG8482714.1"/>
    </source>
</evidence>
<evidence type="ECO:0000256" key="6">
    <source>
        <dbReference type="ARBA" id="ARBA00023128"/>
    </source>
</evidence>
<dbReference type="GO" id="GO:0016971">
    <property type="term" value="F:flavin-dependent sulfhydryl oxidase activity"/>
    <property type="evidence" value="ECO:0007669"/>
    <property type="project" value="InterPro"/>
</dbReference>
<dbReference type="InterPro" id="IPR039799">
    <property type="entry name" value="ALR/ERV"/>
</dbReference>
<dbReference type="PANTHER" id="PTHR12645:SF0">
    <property type="entry name" value="FAD-LINKED SULFHYDRYL OXIDASE ALR"/>
    <property type="match status" value="1"/>
</dbReference>
<dbReference type="Proteomes" id="UP000789572">
    <property type="component" value="Unassembled WGS sequence"/>
</dbReference>
<evidence type="ECO:0000256" key="2">
    <source>
        <dbReference type="ARBA" id="ARBA00004569"/>
    </source>
</evidence>
<comment type="caution">
    <text evidence="10">The sequence shown here is derived from an EMBL/GenBank/DDBJ whole genome shotgun (WGS) entry which is preliminary data.</text>
</comment>
<dbReference type="InterPro" id="IPR017905">
    <property type="entry name" value="ERV/ALR_sulphydryl_oxidase"/>
</dbReference>
<organism evidence="10 11">
    <name type="scientific">Paraglomus occultum</name>
    <dbReference type="NCBI Taxonomy" id="144539"/>
    <lineage>
        <taxon>Eukaryota</taxon>
        <taxon>Fungi</taxon>
        <taxon>Fungi incertae sedis</taxon>
        <taxon>Mucoromycota</taxon>
        <taxon>Glomeromycotina</taxon>
        <taxon>Glomeromycetes</taxon>
        <taxon>Paraglomerales</taxon>
        <taxon>Paraglomeraceae</taxon>
        <taxon>Paraglomus</taxon>
    </lineage>
</organism>
<dbReference type="GO" id="GO:0050660">
    <property type="term" value="F:flavin adenine dinucleotide binding"/>
    <property type="evidence" value="ECO:0007669"/>
    <property type="project" value="TreeGrafter"/>
</dbReference>
<dbReference type="AlphaFoldDB" id="A0A9N8ZDU6"/>
<comment type="catalytic activity">
    <reaction evidence="8">
        <text>2 R'C(R)SH + O2 = R'C(R)S-S(R)CR' + H2O2</text>
        <dbReference type="Rhea" id="RHEA:17357"/>
        <dbReference type="ChEBI" id="CHEBI:15379"/>
        <dbReference type="ChEBI" id="CHEBI:16240"/>
        <dbReference type="ChEBI" id="CHEBI:16520"/>
        <dbReference type="ChEBI" id="CHEBI:17412"/>
        <dbReference type="EC" id="1.8.3.2"/>
    </reaction>
</comment>
<evidence type="ECO:0000256" key="8">
    <source>
        <dbReference type="RuleBase" id="RU371123"/>
    </source>
</evidence>
<dbReference type="GO" id="GO:0005758">
    <property type="term" value="C:mitochondrial intermembrane space"/>
    <property type="evidence" value="ECO:0007669"/>
    <property type="project" value="UniProtKB-SubCell"/>
</dbReference>
<evidence type="ECO:0000256" key="4">
    <source>
        <dbReference type="ARBA" id="ARBA00022827"/>
    </source>
</evidence>
<evidence type="ECO:0000256" key="7">
    <source>
        <dbReference type="ARBA" id="ARBA00023157"/>
    </source>
</evidence>
<comment type="cofactor">
    <cofactor evidence="1 8">
        <name>FAD</name>
        <dbReference type="ChEBI" id="CHEBI:57692"/>
    </cofactor>
</comment>
<dbReference type="FunFam" id="1.20.120.310:FF:000003">
    <property type="entry name" value="Sulfhydryl oxidase"/>
    <property type="match status" value="1"/>
</dbReference>
<evidence type="ECO:0000256" key="5">
    <source>
        <dbReference type="ARBA" id="ARBA00023002"/>
    </source>
</evidence>
<keyword evidence="7" id="KW-1015">Disulfide bond</keyword>
<keyword evidence="4 8" id="KW-0274">FAD</keyword>
<dbReference type="SUPFAM" id="SSF69000">
    <property type="entry name" value="FAD-dependent thiol oxidase"/>
    <property type="match status" value="1"/>
</dbReference>
<dbReference type="EMBL" id="CAJVPJ010000129">
    <property type="protein sequence ID" value="CAG8482714.1"/>
    <property type="molecule type" value="Genomic_DNA"/>
</dbReference>
<dbReference type="EC" id="1.8.3.2" evidence="8"/>
<evidence type="ECO:0000259" key="9">
    <source>
        <dbReference type="PROSITE" id="PS51324"/>
    </source>
</evidence>
<dbReference type="PROSITE" id="PS51324">
    <property type="entry name" value="ERV_ALR"/>
    <property type="match status" value="1"/>
</dbReference>
<dbReference type="PANTHER" id="PTHR12645">
    <property type="entry name" value="ALR/ERV"/>
    <property type="match status" value="1"/>
</dbReference>
<dbReference type="OrthoDB" id="17199at2759"/>
<dbReference type="Gene3D" id="1.20.120.310">
    <property type="entry name" value="ERV/ALR sulfhydryl oxidase domain"/>
    <property type="match status" value="1"/>
</dbReference>
<keyword evidence="5 8" id="KW-0560">Oxidoreductase</keyword>
<proteinExistence type="predicted"/>
<keyword evidence="6" id="KW-0496">Mitochondrion</keyword>
<evidence type="ECO:0000313" key="11">
    <source>
        <dbReference type="Proteomes" id="UP000789572"/>
    </source>
</evidence>
<evidence type="ECO:0000256" key="3">
    <source>
        <dbReference type="ARBA" id="ARBA00022630"/>
    </source>
</evidence>
<reference evidence="10" key="1">
    <citation type="submission" date="2021-06" db="EMBL/GenBank/DDBJ databases">
        <authorList>
            <person name="Kallberg Y."/>
            <person name="Tangrot J."/>
            <person name="Rosling A."/>
        </authorList>
    </citation>
    <scope>NUCLEOTIDE SEQUENCE</scope>
    <source>
        <strain evidence="10">IA702</strain>
    </source>
</reference>
<evidence type="ECO:0000256" key="1">
    <source>
        <dbReference type="ARBA" id="ARBA00001974"/>
    </source>
</evidence>
<protein>
    <recommendedName>
        <fullName evidence="8">Sulfhydryl oxidase</fullName>
        <ecNumber evidence="8">1.8.3.2</ecNumber>
    </recommendedName>
</protein>
<dbReference type="Pfam" id="PF04777">
    <property type="entry name" value="Evr1_Alr"/>
    <property type="match status" value="1"/>
</dbReference>
<name>A0A9N8ZDU6_9GLOM</name>
<feature type="domain" description="ERV/ALR sulfhydryl oxidase" evidence="9">
    <location>
        <begin position="58"/>
        <end position="158"/>
    </location>
</feature>
<accession>A0A9N8ZDU6</accession>
<keyword evidence="11" id="KW-1185">Reference proteome</keyword>
<keyword evidence="3 8" id="KW-0285">Flavoprotein</keyword>
<sequence length="168" mass="19748">MPGKDEKPCRVCTDFRTWTKQERKKYSTQSSQETAIKSDYTIDEANTADTTKPQIRECPPDIKQLGRATWTFLHTMAAYYPDHPSNQEQRLMRSFLSSFSRFYPCGHCAEHLQEEIKKWPPRVESRQQLGMWMCEMHNKVNKMLGKDIFDCNKIDERWRDGPSDGSCD</sequence>
<gene>
    <name evidence="10" type="ORF">POCULU_LOCUS1640</name>
</gene>